<sequence>MSGKIHVLENSEDRILAQQADVGSAHYAQVDGIETGHRQNTCQKAGNLQFCDQKTSDQTSRAAGNDGKYNSNKRIGS</sequence>
<comment type="caution">
    <text evidence="2">The sequence shown here is derived from an EMBL/GenBank/DDBJ whole genome shotgun (WGS) entry which is preliminary data.</text>
</comment>
<accession>A0A645DQE2</accession>
<feature type="region of interest" description="Disordered" evidence="1">
    <location>
        <begin position="54"/>
        <end position="77"/>
    </location>
</feature>
<evidence type="ECO:0000313" key="2">
    <source>
        <dbReference type="EMBL" id="MPM90933.1"/>
    </source>
</evidence>
<reference evidence="2" key="1">
    <citation type="submission" date="2019-08" db="EMBL/GenBank/DDBJ databases">
        <authorList>
            <person name="Kucharzyk K."/>
            <person name="Murdoch R.W."/>
            <person name="Higgins S."/>
            <person name="Loffler F."/>
        </authorList>
    </citation>
    <scope>NUCLEOTIDE SEQUENCE</scope>
</reference>
<dbReference type="AlphaFoldDB" id="A0A645DQE2"/>
<name>A0A645DQE2_9ZZZZ</name>
<proteinExistence type="predicted"/>
<dbReference type="EMBL" id="VSSQ01038066">
    <property type="protein sequence ID" value="MPM90933.1"/>
    <property type="molecule type" value="Genomic_DNA"/>
</dbReference>
<protein>
    <submittedName>
        <fullName evidence="2">Uncharacterized protein</fullName>
    </submittedName>
</protein>
<organism evidence="2">
    <name type="scientific">bioreactor metagenome</name>
    <dbReference type="NCBI Taxonomy" id="1076179"/>
    <lineage>
        <taxon>unclassified sequences</taxon>
        <taxon>metagenomes</taxon>
        <taxon>ecological metagenomes</taxon>
    </lineage>
</organism>
<evidence type="ECO:0000256" key="1">
    <source>
        <dbReference type="SAM" id="MobiDB-lite"/>
    </source>
</evidence>
<gene>
    <name evidence="2" type="ORF">SDC9_138056</name>
</gene>